<comment type="caution">
    <text evidence="1">The sequence shown here is derived from an EMBL/GenBank/DDBJ whole genome shotgun (WGS) entry which is preliminary data.</text>
</comment>
<dbReference type="EMBL" id="LXHQ01000016">
    <property type="protein sequence ID" value="OAV27037.1"/>
    <property type="molecule type" value="Genomic_DNA"/>
</dbReference>
<organism evidence="1 2">
    <name type="scientific">Moraxella catarrhalis</name>
    <name type="common">Branhamella catarrhalis</name>
    <dbReference type="NCBI Taxonomy" id="480"/>
    <lineage>
        <taxon>Bacteria</taxon>
        <taxon>Pseudomonadati</taxon>
        <taxon>Pseudomonadota</taxon>
        <taxon>Gammaproteobacteria</taxon>
        <taxon>Moraxellales</taxon>
        <taxon>Moraxellaceae</taxon>
        <taxon>Moraxella</taxon>
    </lineage>
</organism>
<protein>
    <submittedName>
        <fullName evidence="1">Uncharacterized protein</fullName>
    </submittedName>
</protein>
<evidence type="ECO:0000313" key="1">
    <source>
        <dbReference type="EMBL" id="OAV27037.1"/>
    </source>
</evidence>
<evidence type="ECO:0000313" key="2">
    <source>
        <dbReference type="Proteomes" id="UP000078295"/>
    </source>
</evidence>
<gene>
    <name evidence="1" type="ORF">AO370_0378</name>
</gene>
<proteinExistence type="predicted"/>
<name>A0AB36DQL9_MORCA</name>
<sequence length="53" mass="6137">MKHYDFLSDLCGREVLIDGDRARVNFLSDLCGREDDGGVWRGEFDFSKRPVRS</sequence>
<reference evidence="1 2" key="1">
    <citation type="journal article" date="2016" name="Genome Biol. Evol.">
        <title>Comparative Genomic Analyses of the Moraxella catarrhalis Serosensitive and Seroresistant Lineages Demonstrate Their Independent Evolution.</title>
        <authorList>
            <person name="Earl J.P."/>
            <person name="de Vries S.P."/>
            <person name="Ahmed A."/>
            <person name="Powell E."/>
            <person name="Schultz M.P."/>
            <person name="Hermans P.W."/>
            <person name="Hill D.J."/>
            <person name="Zhou Z."/>
            <person name="Constantinidou C.I."/>
            <person name="Hu F.Z."/>
            <person name="Bootsma H.J."/>
            <person name="Ehrlich G.D."/>
        </authorList>
    </citation>
    <scope>NUCLEOTIDE SEQUENCE [LARGE SCALE GENOMIC DNA]</scope>
    <source>
        <strain evidence="1 2">F23</strain>
    </source>
</reference>
<dbReference type="AntiFam" id="ANF00270">
    <property type="entry name" value="Translation of CRISPR region"/>
</dbReference>
<dbReference type="Proteomes" id="UP000078295">
    <property type="component" value="Unassembled WGS sequence"/>
</dbReference>
<dbReference type="AlphaFoldDB" id="A0AB36DQL9"/>
<accession>A0AB36DQL9</accession>